<organism evidence="1 2">
    <name type="scientific">Leptotrichia wadei</name>
    <dbReference type="NCBI Taxonomy" id="157687"/>
    <lineage>
        <taxon>Bacteria</taxon>
        <taxon>Fusobacteriati</taxon>
        <taxon>Fusobacteriota</taxon>
        <taxon>Fusobacteriia</taxon>
        <taxon>Fusobacteriales</taxon>
        <taxon>Leptotrichiaceae</taxon>
        <taxon>Leptotrichia</taxon>
    </lineage>
</organism>
<gene>
    <name evidence="1" type="ORF">JMUB3933_1741</name>
</gene>
<dbReference type="AlphaFoldDB" id="A0A510KAK9"/>
<name>A0A510KAK9_9FUSO</name>
<evidence type="ECO:0000313" key="2">
    <source>
        <dbReference type="Proteomes" id="UP000321397"/>
    </source>
</evidence>
<dbReference type="Gene3D" id="1.10.30.50">
    <property type="match status" value="1"/>
</dbReference>
<accession>A0A510KAK9</accession>
<dbReference type="Proteomes" id="UP000321397">
    <property type="component" value="Chromosome"/>
</dbReference>
<dbReference type="EMBL" id="AP019834">
    <property type="protein sequence ID" value="BBM48227.1"/>
    <property type="molecule type" value="Genomic_DNA"/>
</dbReference>
<protein>
    <recommendedName>
        <fullName evidence="3">TIGR02646 family protein</fullName>
    </recommendedName>
</protein>
<evidence type="ECO:0000313" key="1">
    <source>
        <dbReference type="EMBL" id="BBM48227.1"/>
    </source>
</evidence>
<proteinExistence type="predicted"/>
<sequence>MLKVNKKDEPEFFSEFKRKKNPKHWDVLNKPENLHIKPELKSYMLKNEQKIGDKSYCPYCEMILSFEDNDLKEDKKSHIEHIKPKSKFANLTFDYRNFLTSCSENKTCGHKKQSTWDNKLFINPVEENPEEYFSYSIRTGKIIPKKETGLEYEKAIKTIEILNLNENKLCDYRKSYINQILNSIKNSRNNDEKIEIINYFDELPTLKKFLIRNIKILEEMI</sequence>
<dbReference type="NCBIfam" id="TIGR02646">
    <property type="entry name" value="retron system putative HNH endonuclease"/>
    <property type="match status" value="1"/>
</dbReference>
<dbReference type="RefSeq" id="WP_146961598.1">
    <property type="nucleotide sequence ID" value="NZ_AP019834.1"/>
</dbReference>
<evidence type="ECO:0008006" key="3">
    <source>
        <dbReference type="Google" id="ProtNLM"/>
    </source>
</evidence>
<reference evidence="1 2" key="1">
    <citation type="submission" date="2019-07" db="EMBL/GenBank/DDBJ databases">
        <title>Complete Genome Sequence of Leptotrichia wadei Strain JMUB3933.</title>
        <authorList>
            <person name="Watanabe S."/>
            <person name="Cui L."/>
        </authorList>
    </citation>
    <scope>NUCLEOTIDE SEQUENCE [LARGE SCALE GENOMIC DNA]</scope>
    <source>
        <strain evidence="1 2">JMUB3933</strain>
    </source>
</reference>
<dbReference type="InterPro" id="IPR013467">
    <property type="entry name" value="HNH78-like"/>
</dbReference>